<dbReference type="InterPro" id="IPR002104">
    <property type="entry name" value="Integrase_catalytic"/>
</dbReference>
<accession>A0A552DLQ8</accession>
<keyword evidence="2" id="KW-0238">DNA-binding</keyword>
<dbReference type="EMBL" id="SFBL01000156">
    <property type="protein sequence ID" value="TRU23160.1"/>
    <property type="molecule type" value="Genomic_DNA"/>
</dbReference>
<comment type="similarity">
    <text evidence="1">Belongs to the 'phage' integrase family.</text>
</comment>
<dbReference type="PANTHER" id="PTHR30349">
    <property type="entry name" value="PHAGE INTEGRASE-RELATED"/>
    <property type="match status" value="1"/>
</dbReference>
<comment type="caution">
    <text evidence="5">The sequence shown here is derived from an EMBL/GenBank/DDBJ whole genome shotgun (WGS) entry which is preliminary data.</text>
</comment>
<evidence type="ECO:0000256" key="1">
    <source>
        <dbReference type="ARBA" id="ARBA00008857"/>
    </source>
</evidence>
<dbReference type="SUPFAM" id="SSF56349">
    <property type="entry name" value="DNA breaking-rejoining enzymes"/>
    <property type="match status" value="1"/>
</dbReference>
<dbReference type="PANTHER" id="PTHR30349:SF41">
    <property type="entry name" value="INTEGRASE_RECOMBINASE PROTEIN MJ0367-RELATED"/>
    <property type="match status" value="1"/>
</dbReference>
<name>A0A552DLQ8_MICAE</name>
<dbReference type="Proteomes" id="UP000319313">
    <property type="component" value="Unassembled WGS sequence"/>
</dbReference>
<proteinExistence type="inferred from homology"/>
<evidence type="ECO:0000313" key="5">
    <source>
        <dbReference type="EMBL" id="TRU23160.1"/>
    </source>
</evidence>
<dbReference type="GO" id="GO:0006310">
    <property type="term" value="P:DNA recombination"/>
    <property type="evidence" value="ECO:0007669"/>
    <property type="project" value="UniProtKB-KW"/>
</dbReference>
<dbReference type="Pfam" id="PF00589">
    <property type="entry name" value="Phage_integrase"/>
    <property type="match status" value="1"/>
</dbReference>
<organism evidence="5 6">
    <name type="scientific">Microcystis aeruginosa Ma_SC_T_19800800_S464</name>
    <dbReference type="NCBI Taxonomy" id="2486257"/>
    <lineage>
        <taxon>Bacteria</taxon>
        <taxon>Bacillati</taxon>
        <taxon>Cyanobacteriota</taxon>
        <taxon>Cyanophyceae</taxon>
        <taxon>Oscillatoriophycideae</taxon>
        <taxon>Chroococcales</taxon>
        <taxon>Microcystaceae</taxon>
        <taxon>Microcystis</taxon>
    </lineage>
</organism>
<dbReference type="InterPro" id="IPR013762">
    <property type="entry name" value="Integrase-like_cat_sf"/>
</dbReference>
<evidence type="ECO:0000256" key="2">
    <source>
        <dbReference type="ARBA" id="ARBA00023125"/>
    </source>
</evidence>
<reference evidence="5 6" key="1">
    <citation type="submission" date="2019-01" db="EMBL/GenBank/DDBJ databases">
        <title>Coherence of Microcystis species and biogeography revealed through population genomics.</title>
        <authorList>
            <person name="Perez-Carrascal O.M."/>
            <person name="Terrat Y."/>
            <person name="Giani A."/>
            <person name="Fortin N."/>
            <person name="Tromas N."/>
            <person name="Shapiro B.J."/>
        </authorList>
    </citation>
    <scope>NUCLEOTIDE SEQUENCE [LARGE SCALE GENOMIC DNA]</scope>
    <source>
        <strain evidence="5">Ma_SC_T_19800800_S464</strain>
    </source>
</reference>
<dbReference type="AlphaFoldDB" id="A0A552DLQ8"/>
<dbReference type="GO" id="GO:0003677">
    <property type="term" value="F:DNA binding"/>
    <property type="evidence" value="ECO:0007669"/>
    <property type="project" value="UniProtKB-KW"/>
</dbReference>
<sequence>MKVNGNGQAKILSQAELDRLFAGFDNNRDRCLFGICFYTGCRISEALQLTVNDVGAAITFRKATTKGKKGTRSIPVNPALRKILDLYLQEFQPDDYLFPSFHNAREKGHLHRSSADLILRTACDRVGLKGVSTHSFRRSALTLMSNRGVPLRVIQKISGHSSLEVLQRYLEVSDQQIGDAVGVLGESSRIDPKNV</sequence>
<dbReference type="InterPro" id="IPR011010">
    <property type="entry name" value="DNA_brk_join_enz"/>
</dbReference>
<gene>
    <name evidence="5" type="ORF">EWV81_16820</name>
</gene>
<evidence type="ECO:0000256" key="3">
    <source>
        <dbReference type="ARBA" id="ARBA00023172"/>
    </source>
</evidence>
<dbReference type="GO" id="GO:0015074">
    <property type="term" value="P:DNA integration"/>
    <property type="evidence" value="ECO:0007669"/>
    <property type="project" value="InterPro"/>
</dbReference>
<dbReference type="CDD" id="cd00796">
    <property type="entry name" value="INT_Rci_Hp1_C"/>
    <property type="match status" value="1"/>
</dbReference>
<dbReference type="PROSITE" id="PS51898">
    <property type="entry name" value="TYR_RECOMBINASE"/>
    <property type="match status" value="1"/>
</dbReference>
<dbReference type="InterPro" id="IPR050090">
    <property type="entry name" value="Tyrosine_recombinase_XerCD"/>
</dbReference>
<feature type="domain" description="Tyr recombinase" evidence="4">
    <location>
        <begin position="7"/>
        <end position="182"/>
    </location>
</feature>
<keyword evidence="3" id="KW-0233">DNA recombination</keyword>
<evidence type="ECO:0000259" key="4">
    <source>
        <dbReference type="PROSITE" id="PS51898"/>
    </source>
</evidence>
<protein>
    <submittedName>
        <fullName evidence="5">Site-specific integrase</fullName>
    </submittedName>
</protein>
<dbReference type="Gene3D" id="1.10.443.10">
    <property type="entry name" value="Intergrase catalytic core"/>
    <property type="match status" value="1"/>
</dbReference>
<evidence type="ECO:0000313" key="6">
    <source>
        <dbReference type="Proteomes" id="UP000319313"/>
    </source>
</evidence>